<dbReference type="PANTHER" id="PTHR21660">
    <property type="entry name" value="THIOESTERASE SUPERFAMILY MEMBER-RELATED"/>
    <property type="match status" value="1"/>
</dbReference>
<evidence type="ECO:0000313" key="5">
    <source>
        <dbReference type="Proteomes" id="UP000594632"/>
    </source>
</evidence>
<name>A0A7S9NQP7_SACSO</name>
<comment type="similarity">
    <text evidence="1">Belongs to the thioesterase PaaI family.</text>
</comment>
<dbReference type="Pfam" id="PF03061">
    <property type="entry name" value="4HBT"/>
    <property type="match status" value="1"/>
</dbReference>
<keyword evidence="2" id="KW-0378">Hydrolase</keyword>
<dbReference type="NCBIfam" id="TIGR00369">
    <property type="entry name" value="unchar_dom_1"/>
    <property type="match status" value="1"/>
</dbReference>
<evidence type="ECO:0000259" key="3">
    <source>
        <dbReference type="Pfam" id="PF03061"/>
    </source>
</evidence>
<gene>
    <name evidence="4" type="ORF">HFC64_05215</name>
</gene>
<dbReference type="InterPro" id="IPR029069">
    <property type="entry name" value="HotDog_dom_sf"/>
</dbReference>
<evidence type="ECO:0000256" key="2">
    <source>
        <dbReference type="ARBA" id="ARBA00022801"/>
    </source>
</evidence>
<organism evidence="4 5">
    <name type="scientific">Saccharolobus solfataricus</name>
    <name type="common">Sulfolobus solfataricus</name>
    <dbReference type="NCBI Taxonomy" id="2287"/>
    <lineage>
        <taxon>Archaea</taxon>
        <taxon>Thermoproteota</taxon>
        <taxon>Thermoprotei</taxon>
        <taxon>Sulfolobales</taxon>
        <taxon>Sulfolobaceae</taxon>
        <taxon>Saccharolobus</taxon>
    </lineage>
</organism>
<dbReference type="AlphaFoldDB" id="A0A7S9NQP7"/>
<accession>A0A7S9NQP7</accession>
<protein>
    <submittedName>
        <fullName evidence="4">PaaI family thioesterase</fullName>
    </submittedName>
</protein>
<reference evidence="4 5" key="1">
    <citation type="journal article" date="2020" name="Nat. Commun.">
        <title>The structures of two archaeal type IV pili illuminate evolutionary relationships.</title>
        <authorList>
            <person name="Wang F."/>
            <person name="Baquero D.P."/>
            <person name="Su Z."/>
            <person name="Beltran L.C."/>
            <person name="Prangishvili D."/>
            <person name="Krupovic M."/>
            <person name="Egelman E.H."/>
        </authorList>
    </citation>
    <scope>NUCLEOTIDE SEQUENCE [LARGE SCALE GENOMIC DNA]</scope>
    <source>
        <strain evidence="4 5">POZ149</strain>
    </source>
</reference>
<dbReference type="Gene3D" id="3.10.129.10">
    <property type="entry name" value="Hotdog Thioesterase"/>
    <property type="match status" value="1"/>
</dbReference>
<dbReference type="EMBL" id="CP050869">
    <property type="protein sequence ID" value="QPG49304.1"/>
    <property type="molecule type" value="Genomic_DNA"/>
</dbReference>
<dbReference type="SUPFAM" id="SSF54637">
    <property type="entry name" value="Thioesterase/thiol ester dehydrase-isomerase"/>
    <property type="match status" value="1"/>
</dbReference>
<dbReference type="PANTHER" id="PTHR21660:SF1">
    <property type="entry name" value="ACYL-COENZYME A THIOESTERASE 13"/>
    <property type="match status" value="1"/>
</dbReference>
<dbReference type="Proteomes" id="UP000594632">
    <property type="component" value="Chromosome"/>
</dbReference>
<dbReference type="InterPro" id="IPR039298">
    <property type="entry name" value="ACOT13"/>
</dbReference>
<dbReference type="CDD" id="cd03443">
    <property type="entry name" value="PaaI_thioesterase"/>
    <property type="match status" value="1"/>
</dbReference>
<proteinExistence type="inferred from homology"/>
<sequence length="132" mass="14954">MSVTQQDLITYIESHPMSKLLELKVEEIIEDRVVVRFPFKELISIPGDMVHGGISMYVLDTVCWSVARLVSDTQVLTLELKFSFLEPLKGKEFKVIGKILKKGKRTIFAEGEIYNDKGKLCVKALGTFMKVS</sequence>
<evidence type="ECO:0000256" key="1">
    <source>
        <dbReference type="ARBA" id="ARBA00008324"/>
    </source>
</evidence>
<evidence type="ECO:0000313" key="4">
    <source>
        <dbReference type="EMBL" id="QPG49304.1"/>
    </source>
</evidence>
<dbReference type="GO" id="GO:0047617">
    <property type="term" value="F:fatty acyl-CoA hydrolase activity"/>
    <property type="evidence" value="ECO:0007669"/>
    <property type="project" value="InterPro"/>
</dbReference>
<dbReference type="InterPro" id="IPR003736">
    <property type="entry name" value="PAAI_dom"/>
</dbReference>
<dbReference type="InterPro" id="IPR006683">
    <property type="entry name" value="Thioestr_dom"/>
</dbReference>
<feature type="domain" description="Thioesterase" evidence="3">
    <location>
        <begin position="49"/>
        <end position="121"/>
    </location>
</feature>